<dbReference type="Pfam" id="PF24924">
    <property type="entry name" value="DUF7745"/>
    <property type="match status" value="1"/>
</dbReference>
<dbReference type="Pfam" id="PF08701">
    <property type="entry name" value="GN3L_Grn1"/>
    <property type="match status" value="1"/>
</dbReference>
<dbReference type="Proteomes" id="UP001603857">
    <property type="component" value="Unassembled WGS sequence"/>
</dbReference>
<dbReference type="InterPro" id="IPR056647">
    <property type="entry name" value="DUF7745"/>
</dbReference>
<sequence>MTLGKGGRINGDRGERQIVLGYCPRCVTVKGKIKNEGSEKLRLSGKKKVEKDHGIPNDWPLKEHEVKALEAGKAKAIEELGQKKVENKVWKRKLELLEDEDNFNGANWILSKIVVNLFDLVKVIEVSDVLLDVIDARDPLVGDIRPVVVKAFDAYKPLSEITAQGDYRNLESESPDGTDLNLIMEESSDIRRQLKKMDILRYRVERIEHICASMPHEARIDFEKSYDRVLDLLKIYVDPAFMRLLVHFWNPNLYCFEFPHFDLVPTLEEYELMLRWPKSVGVYTFRGDHIVVDKMAKLVKLPPHQATLVGNGSIKGWKLKMLEDHLFSLADKGD</sequence>
<keyword evidence="2" id="KW-0539">Nucleus</keyword>
<dbReference type="PANTHER" id="PTHR48154">
    <property type="entry name" value="PROTEIN, PUTATIVE-RELATED"/>
    <property type="match status" value="1"/>
</dbReference>
<evidence type="ECO:0000259" key="4">
    <source>
        <dbReference type="Pfam" id="PF24924"/>
    </source>
</evidence>
<evidence type="ECO:0000256" key="2">
    <source>
        <dbReference type="ARBA" id="ARBA00023242"/>
    </source>
</evidence>
<reference evidence="5 6" key="1">
    <citation type="submission" date="2024-08" db="EMBL/GenBank/DDBJ databases">
        <title>Insights into the chromosomal genome structure of Flemingia macrophylla.</title>
        <authorList>
            <person name="Ding Y."/>
            <person name="Zhao Y."/>
            <person name="Bi W."/>
            <person name="Wu M."/>
            <person name="Zhao G."/>
            <person name="Gong Y."/>
            <person name="Li W."/>
            <person name="Zhang P."/>
        </authorList>
    </citation>
    <scope>NUCLEOTIDE SEQUENCE [LARGE SCALE GENOMIC DNA]</scope>
    <source>
        <strain evidence="5">DYQJB</strain>
        <tissue evidence="5">Leaf</tissue>
    </source>
</reference>
<organism evidence="5 6">
    <name type="scientific">Flemingia macrophylla</name>
    <dbReference type="NCBI Taxonomy" id="520843"/>
    <lineage>
        <taxon>Eukaryota</taxon>
        <taxon>Viridiplantae</taxon>
        <taxon>Streptophyta</taxon>
        <taxon>Embryophyta</taxon>
        <taxon>Tracheophyta</taxon>
        <taxon>Spermatophyta</taxon>
        <taxon>Magnoliopsida</taxon>
        <taxon>eudicotyledons</taxon>
        <taxon>Gunneridae</taxon>
        <taxon>Pentapetalae</taxon>
        <taxon>rosids</taxon>
        <taxon>fabids</taxon>
        <taxon>Fabales</taxon>
        <taxon>Fabaceae</taxon>
        <taxon>Papilionoideae</taxon>
        <taxon>50 kb inversion clade</taxon>
        <taxon>NPAAA clade</taxon>
        <taxon>indigoferoid/millettioid clade</taxon>
        <taxon>Phaseoleae</taxon>
        <taxon>Flemingia</taxon>
    </lineage>
</organism>
<dbReference type="InterPro" id="IPR014813">
    <property type="entry name" value="Gnl3_N_dom"/>
</dbReference>
<feature type="domain" description="DUF7745" evidence="4">
    <location>
        <begin position="213"/>
        <end position="333"/>
    </location>
</feature>
<protein>
    <submittedName>
        <fullName evidence="5">Uncharacterized protein</fullName>
    </submittedName>
</protein>
<name>A0ABD1L4K2_9FABA</name>
<comment type="caution">
    <text evidence="5">The sequence shown here is derived from an EMBL/GenBank/DDBJ whole genome shotgun (WGS) entry which is preliminary data.</text>
</comment>
<keyword evidence="6" id="KW-1185">Reference proteome</keyword>
<dbReference type="AlphaFoldDB" id="A0ABD1L4K2"/>
<gene>
    <name evidence="5" type="ORF">Fmac_032317</name>
</gene>
<accession>A0ABD1L4K2</accession>
<proteinExistence type="predicted"/>
<dbReference type="PANTHER" id="PTHR48154:SF1">
    <property type="entry name" value="PROTEIN, PUTATIVE-RELATED"/>
    <property type="match status" value="1"/>
</dbReference>
<dbReference type="EMBL" id="JBGMDY010000011">
    <property type="protein sequence ID" value="KAL2318441.1"/>
    <property type="molecule type" value="Genomic_DNA"/>
</dbReference>
<evidence type="ECO:0000259" key="3">
    <source>
        <dbReference type="Pfam" id="PF08701"/>
    </source>
</evidence>
<comment type="subcellular location">
    <subcellularLocation>
        <location evidence="1">Nucleus</location>
    </subcellularLocation>
</comment>
<dbReference type="GO" id="GO:0005634">
    <property type="term" value="C:nucleus"/>
    <property type="evidence" value="ECO:0007669"/>
    <property type="project" value="UniProtKB-SubCell"/>
</dbReference>
<evidence type="ECO:0000313" key="6">
    <source>
        <dbReference type="Proteomes" id="UP001603857"/>
    </source>
</evidence>
<feature type="domain" description="Guanine nucleotide-binding protein-like 3 N-terminal" evidence="3">
    <location>
        <begin position="42"/>
        <end position="88"/>
    </location>
</feature>
<evidence type="ECO:0000256" key="1">
    <source>
        <dbReference type="ARBA" id="ARBA00004123"/>
    </source>
</evidence>
<evidence type="ECO:0000313" key="5">
    <source>
        <dbReference type="EMBL" id="KAL2318441.1"/>
    </source>
</evidence>